<dbReference type="SUPFAM" id="SSF101447">
    <property type="entry name" value="Formin homology 2 domain (FH2 domain)"/>
    <property type="match status" value="1"/>
</dbReference>
<feature type="compositionally biased region" description="Basic and acidic residues" evidence="1">
    <location>
        <begin position="85"/>
        <end position="97"/>
    </location>
</feature>
<gene>
    <name evidence="3" type="ORF">TTAC_LOCUS10318</name>
</gene>
<dbReference type="AlphaFoldDB" id="A0A0R3X9V8"/>
<evidence type="ECO:0000256" key="2">
    <source>
        <dbReference type="SAM" id="Phobius"/>
    </source>
</evidence>
<evidence type="ECO:0000313" key="4">
    <source>
        <dbReference type="Proteomes" id="UP000274429"/>
    </source>
</evidence>
<protein>
    <submittedName>
        <fullName evidence="5">BZIP domain-containing protein</fullName>
    </submittedName>
</protein>
<keyword evidence="4" id="KW-1185">Reference proteome</keyword>
<dbReference type="WBParaSite" id="TTAC_0001033301-mRNA-1">
    <property type="protein sequence ID" value="TTAC_0001033301-mRNA-1"/>
    <property type="gene ID" value="TTAC_0001033301"/>
</dbReference>
<dbReference type="EMBL" id="UYWX01021544">
    <property type="protein sequence ID" value="VDM35298.1"/>
    <property type="molecule type" value="Genomic_DNA"/>
</dbReference>
<feature type="region of interest" description="Disordered" evidence="1">
    <location>
        <begin position="219"/>
        <end position="239"/>
    </location>
</feature>
<feature type="compositionally biased region" description="Pro residues" evidence="1">
    <location>
        <begin position="172"/>
        <end position="185"/>
    </location>
</feature>
<dbReference type="Proteomes" id="UP000274429">
    <property type="component" value="Unassembled WGS sequence"/>
</dbReference>
<accession>A0A0R3X9V8</accession>
<keyword evidence="2" id="KW-0812">Transmembrane</keyword>
<feature type="region of interest" description="Disordered" evidence="1">
    <location>
        <begin position="336"/>
        <end position="381"/>
    </location>
</feature>
<reference evidence="3 4" key="2">
    <citation type="submission" date="2018-11" db="EMBL/GenBank/DDBJ databases">
        <authorList>
            <consortium name="Pathogen Informatics"/>
        </authorList>
    </citation>
    <scope>NUCLEOTIDE SEQUENCE [LARGE SCALE GENOMIC DNA]</scope>
</reference>
<feature type="compositionally biased region" description="Polar residues" evidence="1">
    <location>
        <begin position="98"/>
        <end position="119"/>
    </location>
</feature>
<proteinExistence type="predicted"/>
<keyword evidence="2" id="KW-1133">Transmembrane helix</keyword>
<evidence type="ECO:0000313" key="3">
    <source>
        <dbReference type="EMBL" id="VDM35298.1"/>
    </source>
</evidence>
<keyword evidence="2" id="KW-0472">Membrane</keyword>
<feature type="region of interest" description="Disordered" evidence="1">
    <location>
        <begin position="82"/>
        <end position="134"/>
    </location>
</feature>
<organism evidence="5">
    <name type="scientific">Hydatigena taeniaeformis</name>
    <name type="common">Feline tapeworm</name>
    <name type="synonym">Taenia taeniaeformis</name>
    <dbReference type="NCBI Taxonomy" id="6205"/>
    <lineage>
        <taxon>Eukaryota</taxon>
        <taxon>Metazoa</taxon>
        <taxon>Spiralia</taxon>
        <taxon>Lophotrochozoa</taxon>
        <taxon>Platyhelminthes</taxon>
        <taxon>Cestoda</taxon>
        <taxon>Eucestoda</taxon>
        <taxon>Cyclophyllidea</taxon>
        <taxon>Taeniidae</taxon>
        <taxon>Hydatigera</taxon>
    </lineage>
</organism>
<feature type="compositionally biased region" description="Low complexity" evidence="1">
    <location>
        <begin position="223"/>
        <end position="239"/>
    </location>
</feature>
<feature type="region of interest" description="Disordered" evidence="1">
    <location>
        <begin position="1"/>
        <end position="36"/>
    </location>
</feature>
<dbReference type="OrthoDB" id="10428284at2759"/>
<reference evidence="5" key="1">
    <citation type="submission" date="2017-02" db="UniProtKB">
        <authorList>
            <consortium name="WormBaseParasite"/>
        </authorList>
    </citation>
    <scope>IDENTIFICATION</scope>
</reference>
<evidence type="ECO:0000313" key="5">
    <source>
        <dbReference type="WBParaSite" id="TTAC_0001033301-mRNA-1"/>
    </source>
</evidence>
<sequence>MEKETPRKRTQRCFSPSLLTEPTPQPADISEPWMPNLSQSLQAPDLMAPFMLPTPYWPFGGLSKLDQMTSAAATAMRQLVTQQISDRKTTEQSDSRARSSTTGFSASQLAAPTFDTQNRLPSIPPPGPPISSTSLTAALSAWYGQQTSHSPAGMSQFPPDSSIGDHCASPQLHPPPPPPPPPPPSQHTVPPHNPNLFRSMLSAAMSQQQKESGDLANNFTMEGANASSTGSSSATSSSSTSSSLAAMMAAAAVAMAGLCRNQTVPPFPGMADTEPSAFQIPESQSNGENTGLNLSTAGEESFAEEHTSASASAAVMDDIDDEDIFLRHIEKGGLPRRRKLHRKRDAEIRGLGNKSETYESRLQHHSLHHHQQQQQQQQQKSSRKCYSKTNWLFIVIVCELFNMFFAPSQLSFLAKQVDLTGE</sequence>
<dbReference type="STRING" id="6205.A0A0R3X9V8"/>
<feature type="compositionally biased region" description="Polar residues" evidence="1">
    <location>
        <begin position="12"/>
        <end position="22"/>
    </location>
</feature>
<evidence type="ECO:0000256" key="1">
    <source>
        <dbReference type="SAM" id="MobiDB-lite"/>
    </source>
</evidence>
<feature type="transmembrane region" description="Helical" evidence="2">
    <location>
        <begin position="391"/>
        <end position="414"/>
    </location>
</feature>
<name>A0A0R3X9V8_HYDTA</name>
<feature type="region of interest" description="Disordered" evidence="1">
    <location>
        <begin position="146"/>
        <end position="196"/>
    </location>
</feature>
<feature type="region of interest" description="Disordered" evidence="1">
    <location>
        <begin position="266"/>
        <end position="314"/>
    </location>
</feature>
<feature type="compositionally biased region" description="Polar residues" evidence="1">
    <location>
        <begin position="281"/>
        <end position="298"/>
    </location>
</feature>